<dbReference type="GeneID" id="17258134"/>
<dbReference type="GO" id="GO:0070006">
    <property type="term" value="F:metalloaminopeptidase activity"/>
    <property type="evidence" value="ECO:0007669"/>
    <property type="project" value="InterPro"/>
</dbReference>
<proteinExistence type="inferred from homology"/>
<dbReference type="PRINTS" id="PR00481">
    <property type="entry name" value="LAMNOPPTDASE"/>
</dbReference>
<dbReference type="Gene3D" id="3.40.220.10">
    <property type="entry name" value="Leucine Aminopeptidase, subunit E, domain 1"/>
    <property type="match status" value="1"/>
</dbReference>
<dbReference type="Pfam" id="PF00883">
    <property type="entry name" value="Peptidase_M17"/>
    <property type="match status" value="1"/>
</dbReference>
<dbReference type="Gene3D" id="3.40.630.10">
    <property type="entry name" value="Zn peptidases"/>
    <property type="match status" value="1"/>
</dbReference>
<protein>
    <recommendedName>
        <fullName evidence="5">Cytosol aminopeptidase domain-containing protein</fullName>
    </recommendedName>
</protein>
<dbReference type="InterPro" id="IPR011356">
    <property type="entry name" value="Leucine_aapep/pepB"/>
</dbReference>
<dbReference type="PROSITE" id="PS00631">
    <property type="entry name" value="CYTOSOL_AP"/>
    <property type="match status" value="1"/>
</dbReference>
<dbReference type="CDD" id="cd00433">
    <property type="entry name" value="Peptidase_M17"/>
    <property type="match status" value="1"/>
</dbReference>
<dbReference type="eggNOG" id="KOG2597">
    <property type="taxonomic scope" value="Eukaryota"/>
</dbReference>
<evidence type="ECO:0000256" key="3">
    <source>
        <dbReference type="ARBA" id="ARBA00022670"/>
    </source>
</evidence>
<keyword evidence="4" id="KW-0378">Hydrolase</keyword>
<reference evidence="6" key="2">
    <citation type="submission" date="2024-10" db="UniProtKB">
        <authorList>
            <consortium name="EnsemblProtists"/>
        </authorList>
    </citation>
    <scope>IDENTIFICATION</scope>
</reference>
<dbReference type="RefSeq" id="XP_005764406.1">
    <property type="nucleotide sequence ID" value="XM_005764349.1"/>
</dbReference>
<dbReference type="PANTHER" id="PTHR11963">
    <property type="entry name" value="LEUCINE AMINOPEPTIDASE-RELATED"/>
    <property type="match status" value="1"/>
</dbReference>
<keyword evidence="2" id="KW-0031">Aminopeptidase</keyword>
<dbReference type="HOGENOM" id="CLU_013734_2_1_1"/>
<dbReference type="InterPro" id="IPR043472">
    <property type="entry name" value="Macro_dom-like"/>
</dbReference>
<name>A0A0D3IL42_EMIH1</name>
<comment type="similarity">
    <text evidence="1">Belongs to the peptidase M17 family.</text>
</comment>
<dbReference type="PaxDb" id="2903-EOD11977"/>
<dbReference type="SUPFAM" id="SSF53187">
    <property type="entry name" value="Zn-dependent exopeptidases"/>
    <property type="match status" value="1"/>
</dbReference>
<dbReference type="PANTHER" id="PTHR11963:SF20">
    <property type="entry name" value="PEPTIDASE B"/>
    <property type="match status" value="1"/>
</dbReference>
<evidence type="ECO:0000256" key="1">
    <source>
        <dbReference type="ARBA" id="ARBA00009528"/>
    </source>
</evidence>
<dbReference type="GO" id="GO:0005737">
    <property type="term" value="C:cytoplasm"/>
    <property type="evidence" value="ECO:0007669"/>
    <property type="project" value="InterPro"/>
</dbReference>
<evidence type="ECO:0000259" key="5">
    <source>
        <dbReference type="PROSITE" id="PS00631"/>
    </source>
</evidence>
<dbReference type="EnsemblProtists" id="EOD11977">
    <property type="protein sequence ID" value="EOD11977"/>
    <property type="gene ID" value="EMIHUDRAFT_247661"/>
</dbReference>
<dbReference type="InterPro" id="IPR000819">
    <property type="entry name" value="Peptidase_M17_C"/>
</dbReference>
<feature type="domain" description="Cytosol aminopeptidase" evidence="5">
    <location>
        <begin position="335"/>
        <end position="342"/>
    </location>
</feature>
<accession>A0A0D3IL42</accession>
<evidence type="ECO:0000313" key="6">
    <source>
        <dbReference type="EnsemblProtists" id="EOD11977"/>
    </source>
</evidence>
<dbReference type="GO" id="GO:0030145">
    <property type="term" value="F:manganese ion binding"/>
    <property type="evidence" value="ECO:0007669"/>
    <property type="project" value="InterPro"/>
</dbReference>
<dbReference type="AlphaFoldDB" id="A0A0D3IL42"/>
<keyword evidence="3" id="KW-0645">Protease</keyword>
<evidence type="ECO:0000256" key="2">
    <source>
        <dbReference type="ARBA" id="ARBA00022438"/>
    </source>
</evidence>
<reference evidence="7" key="1">
    <citation type="journal article" date="2013" name="Nature">
        <title>Pan genome of the phytoplankton Emiliania underpins its global distribution.</title>
        <authorList>
            <person name="Read B.A."/>
            <person name="Kegel J."/>
            <person name="Klute M.J."/>
            <person name="Kuo A."/>
            <person name="Lefebvre S.C."/>
            <person name="Maumus F."/>
            <person name="Mayer C."/>
            <person name="Miller J."/>
            <person name="Monier A."/>
            <person name="Salamov A."/>
            <person name="Young J."/>
            <person name="Aguilar M."/>
            <person name="Claverie J.M."/>
            <person name="Frickenhaus S."/>
            <person name="Gonzalez K."/>
            <person name="Herman E.K."/>
            <person name="Lin Y.C."/>
            <person name="Napier J."/>
            <person name="Ogata H."/>
            <person name="Sarno A.F."/>
            <person name="Shmutz J."/>
            <person name="Schroeder D."/>
            <person name="de Vargas C."/>
            <person name="Verret F."/>
            <person name="von Dassow P."/>
            <person name="Valentin K."/>
            <person name="Van de Peer Y."/>
            <person name="Wheeler G."/>
            <person name="Dacks J.B."/>
            <person name="Delwiche C.F."/>
            <person name="Dyhrman S.T."/>
            <person name="Glockner G."/>
            <person name="John U."/>
            <person name="Richards T."/>
            <person name="Worden A.Z."/>
            <person name="Zhang X."/>
            <person name="Grigoriev I.V."/>
            <person name="Allen A.E."/>
            <person name="Bidle K."/>
            <person name="Borodovsky M."/>
            <person name="Bowler C."/>
            <person name="Brownlee C."/>
            <person name="Cock J.M."/>
            <person name="Elias M."/>
            <person name="Gladyshev V.N."/>
            <person name="Groth M."/>
            <person name="Guda C."/>
            <person name="Hadaegh A."/>
            <person name="Iglesias-Rodriguez M.D."/>
            <person name="Jenkins J."/>
            <person name="Jones B.M."/>
            <person name="Lawson T."/>
            <person name="Leese F."/>
            <person name="Lindquist E."/>
            <person name="Lobanov A."/>
            <person name="Lomsadze A."/>
            <person name="Malik S.B."/>
            <person name="Marsh M.E."/>
            <person name="Mackinder L."/>
            <person name="Mock T."/>
            <person name="Mueller-Roeber B."/>
            <person name="Pagarete A."/>
            <person name="Parker M."/>
            <person name="Probert I."/>
            <person name="Quesneville H."/>
            <person name="Raines C."/>
            <person name="Rensing S.A."/>
            <person name="Riano-Pachon D.M."/>
            <person name="Richier S."/>
            <person name="Rokitta S."/>
            <person name="Shiraiwa Y."/>
            <person name="Soanes D.M."/>
            <person name="van der Giezen M."/>
            <person name="Wahlund T.M."/>
            <person name="Williams B."/>
            <person name="Wilson W."/>
            <person name="Wolfe G."/>
            <person name="Wurch L.L."/>
        </authorList>
    </citation>
    <scope>NUCLEOTIDE SEQUENCE</scope>
</reference>
<evidence type="ECO:0000313" key="7">
    <source>
        <dbReference type="Proteomes" id="UP000013827"/>
    </source>
</evidence>
<keyword evidence="7" id="KW-1185">Reference proteome</keyword>
<evidence type="ECO:0000256" key="4">
    <source>
        <dbReference type="ARBA" id="ARBA00022801"/>
    </source>
</evidence>
<dbReference type="STRING" id="2903.R1BQN8"/>
<dbReference type="GO" id="GO:0006508">
    <property type="term" value="P:proteolysis"/>
    <property type="evidence" value="ECO:0007669"/>
    <property type="project" value="UniProtKB-KW"/>
</dbReference>
<organism evidence="6 7">
    <name type="scientific">Emiliania huxleyi (strain CCMP1516)</name>
    <dbReference type="NCBI Taxonomy" id="280463"/>
    <lineage>
        <taxon>Eukaryota</taxon>
        <taxon>Haptista</taxon>
        <taxon>Haptophyta</taxon>
        <taxon>Prymnesiophyceae</taxon>
        <taxon>Isochrysidales</taxon>
        <taxon>Noelaerhabdaceae</taxon>
        <taxon>Emiliania</taxon>
    </lineage>
</organism>
<dbReference type="KEGG" id="ehx:EMIHUDRAFT_247661"/>
<dbReference type="Proteomes" id="UP000013827">
    <property type="component" value="Unassembled WGS sequence"/>
</dbReference>
<sequence length="534" mass="56061">MLSTRVRAVAFAVGGAFPSAERWKQHLLSEPPPAETPAVPVLVLQQEEYADWLAAQSDERQAYLAAAGLSTFKDDKLSLVTARWAFLTKNASSLFAFSSLPSRLPTDTTYALESSLPLPPTAALSWGLGCYSFDACKGSLTRKRNEGAPPKFASLVVPGACDATDTATALSGTFLCRDLINAPAADMGPAELESATRSLAAACGASVSTVEGEALLQGYPQIHAVGRAAADARQPRLIDLTWGEEGAPKVTLVGKGVCFDTGGLDIKPASAMLTMKKDMGGAAHVLGLASMVMRAKLPVRLRVLVAAVENSISGDAFRPGDVLVARNGKTTEIGNTDAEGRLVFADALVEACAEQQAPPALRGASSHGWPWRQACAEQPELVVDCATLTGAGRVALGTDVPALFCNDAGVDVAEQLVAASASEQDQVWRLPLWPGYREQIDSKVADLKNIGAGPYGGAITAALYLNEFVEAPEDGADGGPGEAAEETAQPPPWLHLDMMAYNTGSKPGRPEGGEAMGMRALYRLIERRWGSAAK</sequence>